<dbReference type="InterPro" id="IPR019313">
    <property type="entry name" value="Mediator_Med17"/>
</dbReference>
<organism evidence="10 11">
    <name type="scientific">Zopfia rhizophila CBS 207.26</name>
    <dbReference type="NCBI Taxonomy" id="1314779"/>
    <lineage>
        <taxon>Eukaryota</taxon>
        <taxon>Fungi</taxon>
        <taxon>Dikarya</taxon>
        <taxon>Ascomycota</taxon>
        <taxon>Pezizomycotina</taxon>
        <taxon>Dothideomycetes</taxon>
        <taxon>Dothideomycetes incertae sedis</taxon>
        <taxon>Zopfiaceae</taxon>
        <taxon>Zopfia</taxon>
    </lineage>
</organism>
<keyword evidence="8" id="KW-0010">Activator</keyword>
<evidence type="ECO:0000256" key="4">
    <source>
        <dbReference type="ARBA" id="ARBA00023015"/>
    </source>
</evidence>
<dbReference type="PANTHER" id="PTHR13114:SF7">
    <property type="entry name" value="MEDIATOR OF RNA POLYMERASE II TRANSCRIPTION SUBUNIT 17"/>
    <property type="match status" value="1"/>
</dbReference>
<protein>
    <recommendedName>
        <fullName evidence="3 8">Mediator of RNA polymerase II transcription subunit 17</fullName>
    </recommendedName>
    <alternativeName>
        <fullName evidence="7 8">Mediator complex subunit 17</fullName>
    </alternativeName>
</protein>
<dbReference type="Gene3D" id="6.10.250.2620">
    <property type="match status" value="1"/>
</dbReference>
<keyword evidence="6 8" id="KW-0539">Nucleus</keyword>
<comment type="subcellular location">
    <subcellularLocation>
        <location evidence="1 8">Nucleus</location>
    </subcellularLocation>
</comment>
<dbReference type="GO" id="GO:0006357">
    <property type="term" value="P:regulation of transcription by RNA polymerase II"/>
    <property type="evidence" value="ECO:0007669"/>
    <property type="project" value="InterPro"/>
</dbReference>
<evidence type="ECO:0000256" key="6">
    <source>
        <dbReference type="ARBA" id="ARBA00023242"/>
    </source>
</evidence>
<comment type="similarity">
    <text evidence="2 8">Belongs to the Mediator complex subunit 17 family.</text>
</comment>
<gene>
    <name evidence="8" type="primary">MED17</name>
    <name evidence="10" type="ORF">K469DRAFT_558069</name>
</gene>
<accession>A0A6A6EI69</accession>
<evidence type="ECO:0000256" key="7">
    <source>
        <dbReference type="ARBA" id="ARBA00032014"/>
    </source>
</evidence>
<dbReference type="GO" id="GO:0070847">
    <property type="term" value="C:core mediator complex"/>
    <property type="evidence" value="ECO:0007669"/>
    <property type="project" value="TreeGrafter"/>
</dbReference>
<keyword evidence="4 8" id="KW-0805">Transcription regulation</keyword>
<evidence type="ECO:0000256" key="8">
    <source>
        <dbReference type="RuleBase" id="RU364140"/>
    </source>
</evidence>
<dbReference type="Proteomes" id="UP000800200">
    <property type="component" value="Unassembled WGS sequence"/>
</dbReference>
<dbReference type="OrthoDB" id="5319830at2759"/>
<dbReference type="EMBL" id="ML994617">
    <property type="protein sequence ID" value="KAF2191111.1"/>
    <property type="molecule type" value="Genomic_DNA"/>
</dbReference>
<comment type="function">
    <text evidence="8">Component of the Mediator complex, a coactivator involved in the regulated transcription of nearly all RNA polymerase II-dependent genes. Mediator functions as a bridge to convey information from gene-specific regulatory proteins to the basal RNA polymerase II transcription machinery. Mediator is recruited to promoters by direct interactions with regulatory proteins and serves as a scaffold for the assembly of a functional preinitiation complex with RNA polymerase II and the general transcription factors.</text>
</comment>
<feature type="region of interest" description="Disordered" evidence="9">
    <location>
        <begin position="626"/>
        <end position="654"/>
    </location>
</feature>
<sequence>MSGAGSATQVTLRPWPTAEKEDLEPFELDRLLLQLTNERGHLRSITEKTLQDEVDSGRDVAGDVMEGVEQDEKKDAPKLEDKLKEIAATKSEMWRQLEIAIFYARNGLDMNALLLSKEANKHLESSLSPAVRANIPKTALGVTNGPAVEQEEGSPEEKQRELVARGSRMEALDSAADSILKAATRLETEVRKETKYWNELLSISQKGWSIQRFRRDIRHSPFAVRYGFSEASDHFKGRGLAPLRIDKDGSIILDPALALRPKTLRVRVSEDGMITGTSSLPAQEEGSSLAIEKSIQLARDSLFEEEIYYEISLESRGLLPYEVELRNSVIHLPAPGFGGHSQCRKLLIDCIPRDAPIPESENHAENHTEDWLAQNVAEALRVLLAHEHRMRLYRRSQPPAPLTQNKRPSPTPPLLHTLLAFFSHIKAVDSLQHYLDATSRTLSSAGLPAVSHVTRETTWENLSKTISESRRRHLSAIDKILELFSRPFDGVATLTLPSSHESRPEEITIATRTYFGNPTFGFEYKVTLPPSSGSALSLPTDHKREFKFSSVADLESYLDWILSLDLSHALVAKEHSGRLAGIDRKSRVSLRSKEGKKRIQKDVIVQFAHGSLMVKVEATELFDRPPPNEREYSWDGTHGKSSFRDKIKSLVGPN</sequence>
<reference evidence="10" key="1">
    <citation type="journal article" date="2020" name="Stud. Mycol.">
        <title>101 Dothideomycetes genomes: a test case for predicting lifestyles and emergence of pathogens.</title>
        <authorList>
            <person name="Haridas S."/>
            <person name="Albert R."/>
            <person name="Binder M."/>
            <person name="Bloem J."/>
            <person name="Labutti K."/>
            <person name="Salamov A."/>
            <person name="Andreopoulos B."/>
            <person name="Baker S."/>
            <person name="Barry K."/>
            <person name="Bills G."/>
            <person name="Bluhm B."/>
            <person name="Cannon C."/>
            <person name="Castanera R."/>
            <person name="Culley D."/>
            <person name="Daum C."/>
            <person name="Ezra D."/>
            <person name="Gonzalez J."/>
            <person name="Henrissat B."/>
            <person name="Kuo A."/>
            <person name="Liang C."/>
            <person name="Lipzen A."/>
            <person name="Lutzoni F."/>
            <person name="Magnuson J."/>
            <person name="Mondo S."/>
            <person name="Nolan M."/>
            <person name="Ohm R."/>
            <person name="Pangilinan J."/>
            <person name="Park H.-J."/>
            <person name="Ramirez L."/>
            <person name="Alfaro M."/>
            <person name="Sun H."/>
            <person name="Tritt A."/>
            <person name="Yoshinaga Y."/>
            <person name="Zwiers L.-H."/>
            <person name="Turgeon B."/>
            <person name="Goodwin S."/>
            <person name="Spatafora J."/>
            <person name="Crous P."/>
            <person name="Grigoriev I."/>
        </authorList>
    </citation>
    <scope>NUCLEOTIDE SEQUENCE</scope>
    <source>
        <strain evidence="10">CBS 207.26</strain>
    </source>
</reference>
<keyword evidence="11" id="KW-1185">Reference proteome</keyword>
<dbReference type="GO" id="GO:0003712">
    <property type="term" value="F:transcription coregulator activity"/>
    <property type="evidence" value="ECO:0007669"/>
    <property type="project" value="InterPro"/>
</dbReference>
<dbReference type="PANTHER" id="PTHR13114">
    <property type="entry name" value="MEDIATOR OF RNA POLYMERASE II TRANSCRIPTION SUBUNIT 17"/>
    <property type="match status" value="1"/>
</dbReference>
<keyword evidence="5 8" id="KW-0804">Transcription</keyword>
<name>A0A6A6EI69_9PEZI</name>
<dbReference type="Pfam" id="PF10156">
    <property type="entry name" value="Med17"/>
    <property type="match status" value="1"/>
</dbReference>
<evidence type="ECO:0000256" key="1">
    <source>
        <dbReference type="ARBA" id="ARBA00004123"/>
    </source>
</evidence>
<comment type="subunit">
    <text evidence="8">Component of the Mediator complex.</text>
</comment>
<evidence type="ECO:0000256" key="3">
    <source>
        <dbReference type="ARBA" id="ARBA00019610"/>
    </source>
</evidence>
<evidence type="ECO:0000313" key="10">
    <source>
        <dbReference type="EMBL" id="KAF2191111.1"/>
    </source>
</evidence>
<dbReference type="GO" id="GO:0016592">
    <property type="term" value="C:mediator complex"/>
    <property type="evidence" value="ECO:0007669"/>
    <property type="project" value="InterPro"/>
</dbReference>
<proteinExistence type="inferred from homology"/>
<evidence type="ECO:0000256" key="5">
    <source>
        <dbReference type="ARBA" id="ARBA00023163"/>
    </source>
</evidence>
<evidence type="ECO:0000256" key="9">
    <source>
        <dbReference type="SAM" id="MobiDB-lite"/>
    </source>
</evidence>
<dbReference type="AlphaFoldDB" id="A0A6A6EI69"/>
<evidence type="ECO:0000313" key="11">
    <source>
        <dbReference type="Proteomes" id="UP000800200"/>
    </source>
</evidence>
<evidence type="ECO:0000256" key="2">
    <source>
        <dbReference type="ARBA" id="ARBA00005635"/>
    </source>
</evidence>